<accession>W7T177</accession>
<dbReference type="EMBL" id="AZIL01003060">
    <property type="protein sequence ID" value="EWM20457.1"/>
    <property type="molecule type" value="Genomic_DNA"/>
</dbReference>
<name>W7T177_9STRA</name>
<reference evidence="1 2" key="1">
    <citation type="journal article" date="2014" name="Mol. Plant">
        <title>Chromosome Scale Genome Assembly and Transcriptome Profiling of Nannochloropsis gaditana in Nitrogen Depletion.</title>
        <authorList>
            <person name="Corteggiani Carpinelli E."/>
            <person name="Telatin A."/>
            <person name="Vitulo N."/>
            <person name="Forcato C."/>
            <person name="D'Angelo M."/>
            <person name="Schiavon R."/>
            <person name="Vezzi A."/>
            <person name="Giacometti G.M."/>
            <person name="Morosinotto T."/>
            <person name="Valle G."/>
        </authorList>
    </citation>
    <scope>NUCLEOTIDE SEQUENCE [LARGE SCALE GENOMIC DNA]</scope>
    <source>
        <strain evidence="1 2">B-31</strain>
    </source>
</reference>
<dbReference type="Proteomes" id="UP000019335">
    <property type="component" value="Unassembled WGS sequence"/>
</dbReference>
<organism evidence="1 2">
    <name type="scientific">Nannochloropsis gaditana</name>
    <dbReference type="NCBI Taxonomy" id="72520"/>
    <lineage>
        <taxon>Eukaryota</taxon>
        <taxon>Sar</taxon>
        <taxon>Stramenopiles</taxon>
        <taxon>Ochrophyta</taxon>
        <taxon>Eustigmatophyceae</taxon>
        <taxon>Eustigmatales</taxon>
        <taxon>Monodopsidaceae</taxon>
        <taxon>Nannochloropsis</taxon>
    </lineage>
</organism>
<evidence type="ECO:0000313" key="1">
    <source>
        <dbReference type="EMBL" id="EWM20457.1"/>
    </source>
</evidence>
<sequence>MSRGFRRRFHVFFPPATRESECTRGLTRNRDTRCKAILHGQNGHTHPVMQYFFGCLKIKMGEGPAGGQQKGMVEAPMGNLSHAPLWYENQ</sequence>
<comment type="caution">
    <text evidence="1">The sequence shown here is derived from an EMBL/GenBank/DDBJ whole genome shotgun (WGS) entry which is preliminary data.</text>
</comment>
<dbReference type="AlphaFoldDB" id="W7T177"/>
<proteinExistence type="predicted"/>
<protein>
    <submittedName>
        <fullName evidence="1">Uncharacterized protein</fullName>
    </submittedName>
</protein>
<keyword evidence="2" id="KW-1185">Reference proteome</keyword>
<gene>
    <name evidence="1" type="ORF">Naga_103481g1</name>
</gene>
<evidence type="ECO:0000313" key="2">
    <source>
        <dbReference type="Proteomes" id="UP000019335"/>
    </source>
</evidence>